<reference evidence="4 5" key="1">
    <citation type="submission" date="2022-12" db="EMBL/GenBank/DDBJ databases">
        <title>Sphingomonas abieness sp. nov., an endophytic bacterium isolated from Abies koreana.</title>
        <authorList>
            <person name="Jiang L."/>
            <person name="Lee J."/>
        </authorList>
    </citation>
    <scope>NUCLEOTIDE SEQUENCE [LARGE SCALE GENOMIC DNA]</scope>
    <source>
        <strain evidence="5">PAMB 00755</strain>
    </source>
</reference>
<dbReference type="InterPro" id="IPR017871">
    <property type="entry name" value="ABC_transporter-like_CS"/>
</dbReference>
<name>A0ABY7NR49_9SPHN</name>
<organism evidence="4 5">
    <name type="scientific">Sphingomonas abietis</name>
    <dbReference type="NCBI Taxonomy" id="3012344"/>
    <lineage>
        <taxon>Bacteria</taxon>
        <taxon>Pseudomonadati</taxon>
        <taxon>Pseudomonadota</taxon>
        <taxon>Alphaproteobacteria</taxon>
        <taxon>Sphingomonadales</taxon>
        <taxon>Sphingomonadaceae</taxon>
        <taxon>Sphingomonas</taxon>
    </lineage>
</organism>
<dbReference type="SUPFAM" id="SSF52540">
    <property type="entry name" value="P-loop containing nucleoside triphosphate hydrolases"/>
    <property type="match status" value="1"/>
</dbReference>
<dbReference type="RefSeq" id="WP_270078656.1">
    <property type="nucleotide sequence ID" value="NZ_CP115174.1"/>
</dbReference>
<evidence type="ECO:0000313" key="4">
    <source>
        <dbReference type="EMBL" id="WBO24027.1"/>
    </source>
</evidence>
<proteinExistence type="predicted"/>
<dbReference type="Proteomes" id="UP001210865">
    <property type="component" value="Chromosome"/>
</dbReference>
<dbReference type="Gene3D" id="3.40.50.300">
    <property type="entry name" value="P-loop containing nucleotide triphosphate hydrolases"/>
    <property type="match status" value="1"/>
</dbReference>
<accession>A0ABY7NR49</accession>
<dbReference type="Pfam" id="PF00005">
    <property type="entry name" value="ABC_tran"/>
    <property type="match status" value="1"/>
</dbReference>
<evidence type="ECO:0000256" key="2">
    <source>
        <dbReference type="ARBA" id="ARBA00022840"/>
    </source>
</evidence>
<dbReference type="PROSITE" id="PS00211">
    <property type="entry name" value="ABC_TRANSPORTER_1"/>
    <property type="match status" value="1"/>
</dbReference>
<dbReference type="PANTHER" id="PTHR43514">
    <property type="entry name" value="ABC TRANSPORTER I FAMILY MEMBER 10"/>
    <property type="match status" value="1"/>
</dbReference>
<dbReference type="PROSITE" id="PS50893">
    <property type="entry name" value="ABC_TRANSPORTER_2"/>
    <property type="match status" value="1"/>
</dbReference>
<dbReference type="PANTHER" id="PTHR43514:SF4">
    <property type="entry name" value="ABC TRANSPORTER I FAMILY MEMBER 10"/>
    <property type="match status" value="1"/>
</dbReference>
<sequence length="214" mass="23344">MCSDETSFDVDVRRRMGRDTDVALRFTSGPGLTALFGPSGVGKSSVLAMVAGLLRPDAGHVRVAGETLFGNGIDVPAERRAAGYVFQDARLFPHYRVRGNLLYGARRAAGQHPRRPGMGLDEVVTFLGIGHLLDRRPQTLSGGEAQRVAIGRALLSGPRFLLMDEPLASLDLTRRREIMVLIERVRDELGLPILYVSHDRGEVDRLAATVVEMG</sequence>
<dbReference type="InterPro" id="IPR050334">
    <property type="entry name" value="Molybdenum_import_ModC"/>
</dbReference>
<keyword evidence="1" id="KW-0547">Nucleotide-binding</keyword>
<dbReference type="EMBL" id="CP115174">
    <property type="protein sequence ID" value="WBO24027.1"/>
    <property type="molecule type" value="Genomic_DNA"/>
</dbReference>
<dbReference type="SMART" id="SM00382">
    <property type="entry name" value="AAA"/>
    <property type="match status" value="1"/>
</dbReference>
<evidence type="ECO:0000256" key="1">
    <source>
        <dbReference type="ARBA" id="ARBA00022741"/>
    </source>
</evidence>
<evidence type="ECO:0000313" key="5">
    <source>
        <dbReference type="Proteomes" id="UP001210865"/>
    </source>
</evidence>
<dbReference type="InterPro" id="IPR027417">
    <property type="entry name" value="P-loop_NTPase"/>
</dbReference>
<dbReference type="InterPro" id="IPR003439">
    <property type="entry name" value="ABC_transporter-like_ATP-bd"/>
</dbReference>
<gene>
    <name evidence="4" type="ORF">PBT88_07930</name>
</gene>
<feature type="domain" description="ABC transporter" evidence="3">
    <location>
        <begin position="1"/>
        <end position="213"/>
    </location>
</feature>
<keyword evidence="2 4" id="KW-0067">ATP-binding</keyword>
<protein>
    <submittedName>
        <fullName evidence="4">ATP-binding cassette domain-containing protein</fullName>
    </submittedName>
</protein>
<evidence type="ECO:0000259" key="3">
    <source>
        <dbReference type="PROSITE" id="PS50893"/>
    </source>
</evidence>
<dbReference type="GO" id="GO:0005524">
    <property type="term" value="F:ATP binding"/>
    <property type="evidence" value="ECO:0007669"/>
    <property type="project" value="UniProtKB-KW"/>
</dbReference>
<dbReference type="InterPro" id="IPR003593">
    <property type="entry name" value="AAA+_ATPase"/>
</dbReference>
<keyword evidence="5" id="KW-1185">Reference proteome</keyword>